<gene>
    <name evidence="1" type="ORF">L345_18490</name>
</gene>
<dbReference type="Proteomes" id="UP000018936">
    <property type="component" value="Unassembled WGS sequence"/>
</dbReference>
<evidence type="ECO:0000313" key="2">
    <source>
        <dbReference type="Proteomes" id="UP000018936"/>
    </source>
</evidence>
<dbReference type="InterPro" id="IPR019153">
    <property type="entry name" value="DDRGK_dom-contain"/>
</dbReference>
<keyword evidence="2" id="KW-1185">Reference proteome</keyword>
<protein>
    <submittedName>
        <fullName evidence="1">Uncharacterized protein</fullName>
    </submittedName>
</protein>
<feature type="non-terminal residue" evidence="1">
    <location>
        <position position="1"/>
    </location>
</feature>
<comment type="caution">
    <text evidence="1">The sequence shown here is derived from an EMBL/GenBank/DDBJ whole genome shotgun (WGS) entry which is preliminary data.</text>
</comment>
<name>V8N1L1_OPHHA</name>
<accession>V8N1L1</accession>
<dbReference type="Pfam" id="PF09756">
    <property type="entry name" value="DDRGK"/>
    <property type="match status" value="1"/>
</dbReference>
<proteinExistence type="predicted"/>
<dbReference type="AlphaFoldDB" id="V8N1L1"/>
<organism evidence="1 2">
    <name type="scientific">Ophiophagus hannah</name>
    <name type="common">King cobra</name>
    <name type="synonym">Naja hannah</name>
    <dbReference type="NCBI Taxonomy" id="8665"/>
    <lineage>
        <taxon>Eukaryota</taxon>
        <taxon>Metazoa</taxon>
        <taxon>Chordata</taxon>
        <taxon>Craniata</taxon>
        <taxon>Vertebrata</taxon>
        <taxon>Euteleostomi</taxon>
        <taxon>Lepidosauria</taxon>
        <taxon>Squamata</taxon>
        <taxon>Bifurcata</taxon>
        <taxon>Unidentata</taxon>
        <taxon>Episquamata</taxon>
        <taxon>Toxicofera</taxon>
        <taxon>Serpentes</taxon>
        <taxon>Colubroidea</taxon>
        <taxon>Elapidae</taxon>
        <taxon>Elapinae</taxon>
        <taxon>Ophiophagus</taxon>
    </lineage>
</organism>
<sequence>SLPPSAQEEELKKSKEEEERREYEEYLKLKEGFVVEEEGMDEAMSEEQVRWVDWLERAGMRQKSRR</sequence>
<dbReference type="EMBL" id="AZIM01099664">
    <property type="protein sequence ID" value="ETE55801.1"/>
    <property type="molecule type" value="Genomic_DNA"/>
</dbReference>
<reference evidence="1 2" key="1">
    <citation type="journal article" date="2013" name="Proc. Natl. Acad. Sci. U.S.A.">
        <title>The king cobra genome reveals dynamic gene evolution and adaptation in the snake venom system.</title>
        <authorList>
            <person name="Vonk F.J."/>
            <person name="Casewell N.R."/>
            <person name="Henkel C.V."/>
            <person name="Heimberg A.M."/>
            <person name="Jansen H.J."/>
            <person name="McCleary R.J."/>
            <person name="Kerkkamp H.M."/>
            <person name="Vos R.A."/>
            <person name="Guerreiro I."/>
            <person name="Calvete J.J."/>
            <person name="Wuster W."/>
            <person name="Woods A.E."/>
            <person name="Logan J.M."/>
            <person name="Harrison R.A."/>
            <person name="Castoe T.A."/>
            <person name="de Koning A.P."/>
            <person name="Pollock D.D."/>
            <person name="Yandell M."/>
            <person name="Calderon D."/>
            <person name="Renjifo C."/>
            <person name="Currier R.B."/>
            <person name="Salgado D."/>
            <person name="Pla D."/>
            <person name="Sanz L."/>
            <person name="Hyder A.S."/>
            <person name="Ribeiro J.M."/>
            <person name="Arntzen J.W."/>
            <person name="van den Thillart G.E."/>
            <person name="Boetzer M."/>
            <person name="Pirovano W."/>
            <person name="Dirks R.P."/>
            <person name="Spaink H.P."/>
            <person name="Duboule D."/>
            <person name="McGlinn E."/>
            <person name="Kini R.M."/>
            <person name="Richardson M.K."/>
        </authorList>
    </citation>
    <scope>NUCLEOTIDE SEQUENCE</scope>
    <source>
        <tissue evidence="1">Blood</tissue>
    </source>
</reference>
<evidence type="ECO:0000313" key="1">
    <source>
        <dbReference type="EMBL" id="ETE55801.1"/>
    </source>
</evidence>